<dbReference type="SUPFAM" id="SSF54236">
    <property type="entry name" value="Ubiquitin-like"/>
    <property type="match status" value="1"/>
</dbReference>
<dbReference type="CDD" id="cd17039">
    <property type="entry name" value="Ubl_ubiquitin_like"/>
    <property type="match status" value="1"/>
</dbReference>
<dbReference type="Pfam" id="PF00240">
    <property type="entry name" value="ubiquitin"/>
    <property type="match status" value="1"/>
</dbReference>
<dbReference type="EMBL" id="KI913184">
    <property type="protein sequence ID" value="ETV68490.1"/>
    <property type="molecule type" value="Genomic_DNA"/>
</dbReference>
<sequence length="373" mass="40743">MYVQVFVKRTNGDDGGSRPGWHCPTVLAFKEELQDVTGVAPPLQRVVVHGKFLQNDQTLRSYDVVAGQTLYIASYVATATTSRPPAPPSQPPWVFPVSSSFRSFATGNPSTAKCASVDPVAGGGKVWWIAPPTLEILQANPVETKWLVEFFKNVGSNAEILQHDPDSLDAAAAHPALLRQAMTAIYTPATMRDMQSINHAGRASQTQERVAMALRQVDWASHNPVTWSRPIQLTTSGTSTQENGCFAQSVYLTLGGCRQLTDERGVEQRMMVAHDVGNDIVANEQLDQSSAATNDNAGVDAALLLLLQEEAAICHAWLRFQTAEAMMEDIKMLIMHEATARAALDDDYEVAQLLAMMPDQDAGLRRQRNRAKG</sequence>
<dbReference type="SMART" id="SM00213">
    <property type="entry name" value="UBQ"/>
    <property type="match status" value="1"/>
</dbReference>
<proteinExistence type="predicted"/>
<dbReference type="VEuPathDB" id="FungiDB:H257_15494"/>
<dbReference type="Gene3D" id="3.10.20.90">
    <property type="entry name" value="Phosphatidylinositol 3-kinase Catalytic Subunit, Chain A, domain 1"/>
    <property type="match status" value="1"/>
</dbReference>
<dbReference type="InterPro" id="IPR000626">
    <property type="entry name" value="Ubiquitin-like_dom"/>
</dbReference>
<feature type="domain" description="Ubiquitin-like" evidence="1">
    <location>
        <begin position="3"/>
        <end position="72"/>
    </location>
</feature>
<dbReference type="InterPro" id="IPR029071">
    <property type="entry name" value="Ubiquitin-like_domsf"/>
</dbReference>
<evidence type="ECO:0000313" key="2">
    <source>
        <dbReference type="EMBL" id="ETV68490.1"/>
    </source>
</evidence>
<dbReference type="STRING" id="112090.W4FLZ1"/>
<name>W4FLZ1_APHAT</name>
<accession>W4FLZ1</accession>
<protein>
    <recommendedName>
        <fullName evidence="1">Ubiquitin-like domain-containing protein</fullName>
    </recommendedName>
</protein>
<dbReference type="PROSITE" id="PS50053">
    <property type="entry name" value="UBIQUITIN_2"/>
    <property type="match status" value="1"/>
</dbReference>
<reference evidence="2" key="1">
    <citation type="submission" date="2013-12" db="EMBL/GenBank/DDBJ databases">
        <title>The Genome Sequence of Aphanomyces astaci APO3.</title>
        <authorList>
            <consortium name="The Broad Institute Genomics Platform"/>
            <person name="Russ C."/>
            <person name="Tyler B."/>
            <person name="van West P."/>
            <person name="Dieguez-Uribeondo J."/>
            <person name="Young S.K."/>
            <person name="Zeng Q."/>
            <person name="Gargeya S."/>
            <person name="Fitzgerald M."/>
            <person name="Abouelleil A."/>
            <person name="Alvarado L."/>
            <person name="Chapman S.B."/>
            <person name="Gainer-Dewar J."/>
            <person name="Goldberg J."/>
            <person name="Griggs A."/>
            <person name="Gujja S."/>
            <person name="Hansen M."/>
            <person name="Howarth C."/>
            <person name="Imamovic A."/>
            <person name="Ireland A."/>
            <person name="Larimer J."/>
            <person name="McCowan C."/>
            <person name="Murphy C."/>
            <person name="Pearson M."/>
            <person name="Poon T.W."/>
            <person name="Priest M."/>
            <person name="Roberts A."/>
            <person name="Saif S."/>
            <person name="Shea T."/>
            <person name="Sykes S."/>
            <person name="Wortman J."/>
            <person name="Nusbaum C."/>
            <person name="Birren B."/>
        </authorList>
    </citation>
    <scope>NUCLEOTIDE SEQUENCE [LARGE SCALE GENOMIC DNA]</scope>
    <source>
        <strain evidence="2">APO3</strain>
    </source>
</reference>
<organism evidence="2">
    <name type="scientific">Aphanomyces astaci</name>
    <name type="common">Crayfish plague agent</name>
    <dbReference type="NCBI Taxonomy" id="112090"/>
    <lineage>
        <taxon>Eukaryota</taxon>
        <taxon>Sar</taxon>
        <taxon>Stramenopiles</taxon>
        <taxon>Oomycota</taxon>
        <taxon>Saprolegniomycetes</taxon>
        <taxon>Saprolegniales</taxon>
        <taxon>Verrucalvaceae</taxon>
        <taxon>Aphanomyces</taxon>
    </lineage>
</organism>
<dbReference type="RefSeq" id="XP_009841919.1">
    <property type="nucleotide sequence ID" value="XM_009843617.1"/>
</dbReference>
<gene>
    <name evidence="2" type="ORF">H257_15494</name>
</gene>
<dbReference type="OrthoDB" id="419317at2759"/>
<evidence type="ECO:0000259" key="1">
    <source>
        <dbReference type="PROSITE" id="PS50053"/>
    </source>
</evidence>
<dbReference type="GeneID" id="20817490"/>
<dbReference type="AlphaFoldDB" id="W4FLZ1"/>